<evidence type="ECO:0000313" key="3">
    <source>
        <dbReference type="Proteomes" id="UP000887013"/>
    </source>
</evidence>
<protein>
    <submittedName>
        <fullName evidence="2">Uncharacterized protein</fullName>
    </submittedName>
</protein>
<comment type="caution">
    <text evidence="2">The sequence shown here is derived from an EMBL/GenBank/DDBJ whole genome shotgun (WGS) entry which is preliminary data.</text>
</comment>
<dbReference type="AlphaFoldDB" id="A0A8X6R9X1"/>
<name>A0A8X6R9X1_NEPPI</name>
<sequence>MDKHTSIHEAGGDISKVLFPTLSDKVRNDCTNQYTPPNMSYQCAPKMSFLQLEPPTYLPYLPKRILEDDSESDEETLIESRCGNSGDHFRTADHNYSKYNTESSDKLSHSSVKPLKPQLQTNQTRHSASKNQSETVSESNDKNDKNTRKKNDFNLFQTPEYLPYLPTRILDDDTESDEET</sequence>
<feature type="compositionally biased region" description="Basic and acidic residues" evidence="1">
    <location>
        <begin position="139"/>
        <end position="152"/>
    </location>
</feature>
<keyword evidence="3" id="KW-1185">Reference proteome</keyword>
<evidence type="ECO:0000313" key="2">
    <source>
        <dbReference type="EMBL" id="GFU61790.1"/>
    </source>
</evidence>
<organism evidence="2 3">
    <name type="scientific">Nephila pilipes</name>
    <name type="common">Giant wood spider</name>
    <name type="synonym">Nephila maculata</name>
    <dbReference type="NCBI Taxonomy" id="299642"/>
    <lineage>
        <taxon>Eukaryota</taxon>
        <taxon>Metazoa</taxon>
        <taxon>Ecdysozoa</taxon>
        <taxon>Arthropoda</taxon>
        <taxon>Chelicerata</taxon>
        <taxon>Arachnida</taxon>
        <taxon>Araneae</taxon>
        <taxon>Araneomorphae</taxon>
        <taxon>Entelegynae</taxon>
        <taxon>Araneoidea</taxon>
        <taxon>Nephilidae</taxon>
        <taxon>Nephila</taxon>
    </lineage>
</organism>
<evidence type="ECO:0000256" key="1">
    <source>
        <dbReference type="SAM" id="MobiDB-lite"/>
    </source>
</evidence>
<proteinExistence type="predicted"/>
<accession>A0A8X6R9X1</accession>
<reference evidence="2" key="1">
    <citation type="submission" date="2020-08" db="EMBL/GenBank/DDBJ databases">
        <title>Multicomponent nature underlies the extraordinary mechanical properties of spider dragline silk.</title>
        <authorList>
            <person name="Kono N."/>
            <person name="Nakamura H."/>
            <person name="Mori M."/>
            <person name="Yoshida Y."/>
            <person name="Ohtoshi R."/>
            <person name="Malay A.D."/>
            <person name="Moran D.A.P."/>
            <person name="Tomita M."/>
            <person name="Numata K."/>
            <person name="Arakawa K."/>
        </authorList>
    </citation>
    <scope>NUCLEOTIDE SEQUENCE</scope>
</reference>
<feature type="compositionally biased region" description="Basic and acidic residues" evidence="1">
    <location>
        <begin position="87"/>
        <end position="96"/>
    </location>
</feature>
<dbReference type="EMBL" id="BMAW01040953">
    <property type="protein sequence ID" value="GFU61790.1"/>
    <property type="molecule type" value="Genomic_DNA"/>
</dbReference>
<dbReference type="Proteomes" id="UP000887013">
    <property type="component" value="Unassembled WGS sequence"/>
</dbReference>
<feature type="compositionally biased region" description="Polar residues" evidence="1">
    <location>
        <begin position="118"/>
        <end position="138"/>
    </location>
</feature>
<feature type="region of interest" description="Disordered" evidence="1">
    <location>
        <begin position="69"/>
        <end position="180"/>
    </location>
</feature>
<gene>
    <name evidence="2" type="ORF">NPIL_104801</name>
</gene>